<evidence type="ECO:0000313" key="2">
    <source>
        <dbReference type="EMBL" id="PIV64004.1"/>
    </source>
</evidence>
<dbReference type="Pfam" id="PF18765">
    <property type="entry name" value="Polbeta"/>
    <property type="match status" value="1"/>
</dbReference>
<feature type="domain" description="Polymerase beta nucleotidyltransferase" evidence="1">
    <location>
        <begin position="16"/>
        <end position="94"/>
    </location>
</feature>
<organism evidence="2 3">
    <name type="scientific">bacterium (Candidatus Ratteibacteria) CG01_land_8_20_14_3_00_40_19</name>
    <dbReference type="NCBI Taxonomy" id="2014290"/>
    <lineage>
        <taxon>Bacteria</taxon>
        <taxon>Candidatus Ratteibacteria</taxon>
    </lineage>
</organism>
<dbReference type="InterPro" id="IPR041633">
    <property type="entry name" value="Polbeta"/>
</dbReference>
<evidence type="ECO:0000259" key="1">
    <source>
        <dbReference type="Pfam" id="PF18765"/>
    </source>
</evidence>
<dbReference type="Gene3D" id="3.30.460.10">
    <property type="entry name" value="Beta Polymerase, domain 2"/>
    <property type="match status" value="1"/>
</dbReference>
<sequence>MKREVLKKELDKIVGISKEFGVEKVFLFGSCLEDTEAAHDIDIAVRGIKPRDFFRYYGKVSMVVDDEVDIVDLDDLREHLYKRILSKGKVIYERGV</sequence>
<dbReference type="InterPro" id="IPR043519">
    <property type="entry name" value="NT_sf"/>
</dbReference>
<gene>
    <name evidence="2" type="ORF">COS11_04455</name>
</gene>
<protein>
    <recommendedName>
        <fullName evidence="1">Polymerase beta nucleotidyltransferase domain-containing protein</fullName>
    </recommendedName>
</protein>
<reference evidence="3" key="1">
    <citation type="submission" date="2017-09" db="EMBL/GenBank/DDBJ databases">
        <title>Depth-based differentiation of microbial function through sediment-hosted aquifers and enrichment of novel symbionts in the deep terrestrial subsurface.</title>
        <authorList>
            <person name="Probst A.J."/>
            <person name="Ladd B."/>
            <person name="Jarett J.K."/>
            <person name="Geller-Mcgrath D.E."/>
            <person name="Sieber C.M.K."/>
            <person name="Emerson J.B."/>
            <person name="Anantharaman K."/>
            <person name="Thomas B.C."/>
            <person name="Malmstrom R."/>
            <person name="Stieglmeier M."/>
            <person name="Klingl A."/>
            <person name="Woyke T."/>
            <person name="Ryan C.M."/>
            <person name="Banfield J.F."/>
        </authorList>
    </citation>
    <scope>NUCLEOTIDE SEQUENCE [LARGE SCALE GENOMIC DNA]</scope>
</reference>
<name>A0A2M7E8G9_9BACT</name>
<accession>A0A2M7E8G9</accession>
<dbReference type="PANTHER" id="PTHR43852:SF2">
    <property type="entry name" value="PROTEIN ADENYLYLTRANSFERASE MNTA"/>
    <property type="match status" value="1"/>
</dbReference>
<dbReference type="PANTHER" id="PTHR43852">
    <property type="entry name" value="NUCLEOTIDYLTRANSFERASE"/>
    <property type="match status" value="1"/>
</dbReference>
<dbReference type="SUPFAM" id="SSF81301">
    <property type="entry name" value="Nucleotidyltransferase"/>
    <property type="match status" value="1"/>
</dbReference>
<dbReference type="AlphaFoldDB" id="A0A2M7E8G9"/>
<comment type="caution">
    <text evidence="2">The sequence shown here is derived from an EMBL/GenBank/DDBJ whole genome shotgun (WGS) entry which is preliminary data.</text>
</comment>
<evidence type="ECO:0000313" key="3">
    <source>
        <dbReference type="Proteomes" id="UP000228886"/>
    </source>
</evidence>
<proteinExistence type="predicted"/>
<dbReference type="Proteomes" id="UP000228886">
    <property type="component" value="Unassembled WGS sequence"/>
</dbReference>
<dbReference type="EMBL" id="PETL01000217">
    <property type="protein sequence ID" value="PIV64004.1"/>
    <property type="molecule type" value="Genomic_DNA"/>
</dbReference>
<dbReference type="InterPro" id="IPR052930">
    <property type="entry name" value="TA_antitoxin_MntA"/>
</dbReference>